<comment type="caution">
    <text evidence="2">The sequence shown here is derived from an EMBL/GenBank/DDBJ whole genome shotgun (WGS) entry which is preliminary data.</text>
</comment>
<protein>
    <submittedName>
        <fullName evidence="2">Uncharacterized protein</fullName>
    </submittedName>
</protein>
<keyword evidence="3" id="KW-1185">Reference proteome</keyword>
<reference evidence="2" key="1">
    <citation type="submission" date="2023-03" db="EMBL/GenBank/DDBJ databases">
        <title>Massive genome expansion in bonnet fungi (Mycena s.s.) driven by repeated elements and novel gene families across ecological guilds.</title>
        <authorList>
            <consortium name="Lawrence Berkeley National Laboratory"/>
            <person name="Harder C.B."/>
            <person name="Miyauchi S."/>
            <person name="Viragh M."/>
            <person name="Kuo A."/>
            <person name="Thoen E."/>
            <person name="Andreopoulos B."/>
            <person name="Lu D."/>
            <person name="Skrede I."/>
            <person name="Drula E."/>
            <person name="Henrissat B."/>
            <person name="Morin E."/>
            <person name="Kohler A."/>
            <person name="Barry K."/>
            <person name="LaButti K."/>
            <person name="Morin E."/>
            <person name="Salamov A."/>
            <person name="Lipzen A."/>
            <person name="Mereny Z."/>
            <person name="Hegedus B."/>
            <person name="Baldrian P."/>
            <person name="Stursova M."/>
            <person name="Weitz H."/>
            <person name="Taylor A."/>
            <person name="Grigoriev I.V."/>
            <person name="Nagy L.G."/>
            <person name="Martin F."/>
            <person name="Kauserud H."/>
        </authorList>
    </citation>
    <scope>NUCLEOTIDE SEQUENCE</scope>
    <source>
        <strain evidence="2">CBHHK182m</strain>
    </source>
</reference>
<gene>
    <name evidence="2" type="ORF">B0H16DRAFT_1741259</name>
</gene>
<sequence>MADRLDEACHLSTHSLEGPSPTVIADSVTGKRGRPKKNINPAFLEEALTLRGPTGLWGVLRCHPRTIRRRPLELGLAAPVFPSTTRKYFLMVAAIARIPVHRDLQHPPLQMSSLMPQSLKFSMFFLPSAAT</sequence>
<evidence type="ECO:0000313" key="2">
    <source>
        <dbReference type="EMBL" id="KAJ7716449.1"/>
    </source>
</evidence>
<evidence type="ECO:0000313" key="3">
    <source>
        <dbReference type="Proteomes" id="UP001215598"/>
    </source>
</evidence>
<organism evidence="2 3">
    <name type="scientific">Mycena metata</name>
    <dbReference type="NCBI Taxonomy" id="1033252"/>
    <lineage>
        <taxon>Eukaryota</taxon>
        <taxon>Fungi</taxon>
        <taxon>Dikarya</taxon>
        <taxon>Basidiomycota</taxon>
        <taxon>Agaricomycotina</taxon>
        <taxon>Agaricomycetes</taxon>
        <taxon>Agaricomycetidae</taxon>
        <taxon>Agaricales</taxon>
        <taxon>Marasmiineae</taxon>
        <taxon>Mycenaceae</taxon>
        <taxon>Mycena</taxon>
    </lineage>
</organism>
<accession>A0AAD7HB35</accession>
<name>A0AAD7HB35_9AGAR</name>
<feature type="region of interest" description="Disordered" evidence="1">
    <location>
        <begin position="11"/>
        <end position="37"/>
    </location>
</feature>
<proteinExistence type="predicted"/>
<dbReference type="AlphaFoldDB" id="A0AAD7HB35"/>
<dbReference type="Proteomes" id="UP001215598">
    <property type="component" value="Unassembled WGS sequence"/>
</dbReference>
<evidence type="ECO:0000256" key="1">
    <source>
        <dbReference type="SAM" id="MobiDB-lite"/>
    </source>
</evidence>
<dbReference type="EMBL" id="JARKIB010000291">
    <property type="protein sequence ID" value="KAJ7716449.1"/>
    <property type="molecule type" value="Genomic_DNA"/>
</dbReference>